<feature type="compositionally biased region" description="Polar residues" evidence="1">
    <location>
        <begin position="136"/>
        <end position="150"/>
    </location>
</feature>
<dbReference type="OrthoDB" id="10639261at2759"/>
<evidence type="ECO:0000256" key="2">
    <source>
        <dbReference type="SAM" id="Phobius"/>
    </source>
</evidence>
<keyword evidence="2" id="KW-0812">Transmembrane</keyword>
<keyword evidence="4" id="KW-1185">Reference proteome</keyword>
<comment type="caution">
    <text evidence="3">The sequence shown here is derived from an EMBL/GenBank/DDBJ whole genome shotgun (WGS) entry which is preliminary data.</text>
</comment>
<evidence type="ECO:0000313" key="3">
    <source>
        <dbReference type="EMBL" id="KAH7284843.1"/>
    </source>
</evidence>
<dbReference type="Proteomes" id="UP000825935">
    <property type="component" value="Chromosome 34"/>
</dbReference>
<feature type="region of interest" description="Disordered" evidence="1">
    <location>
        <begin position="134"/>
        <end position="157"/>
    </location>
</feature>
<name>A0A8T2QN53_CERRI</name>
<feature type="compositionally biased region" description="Polar residues" evidence="1">
    <location>
        <begin position="163"/>
        <end position="177"/>
    </location>
</feature>
<proteinExistence type="predicted"/>
<feature type="region of interest" description="Disordered" evidence="1">
    <location>
        <begin position="162"/>
        <end position="181"/>
    </location>
</feature>
<dbReference type="AlphaFoldDB" id="A0A8T2QN53"/>
<keyword evidence="2" id="KW-0472">Membrane</keyword>
<accession>A0A8T2QN53</accession>
<sequence>MGSLVRLVQAILHRPTIQLTTVLMLTPAACTITMFYCFDICSSHLLRFLQHIPVELMTRSCMFLAFSIAILLIMTLSIASGPEKQRRLPPRSLFELPFCPVPVANFAAYNGNLSAPSRDEAAFCTPRSEGARLRRTASQPVLSHTISPRTPSHMPCGPPSFPSAAQLTRSSSHTSMNKLHHSAPMTTVDDVLLTDEETDRRFSSFIESRFAMMRKELSD</sequence>
<evidence type="ECO:0008006" key="5">
    <source>
        <dbReference type="Google" id="ProtNLM"/>
    </source>
</evidence>
<keyword evidence="2" id="KW-1133">Transmembrane helix</keyword>
<feature type="transmembrane region" description="Helical" evidence="2">
    <location>
        <begin position="16"/>
        <end position="36"/>
    </location>
</feature>
<reference evidence="3" key="1">
    <citation type="submission" date="2021-08" db="EMBL/GenBank/DDBJ databases">
        <title>WGS assembly of Ceratopteris richardii.</title>
        <authorList>
            <person name="Marchant D.B."/>
            <person name="Chen G."/>
            <person name="Jenkins J."/>
            <person name="Shu S."/>
            <person name="Leebens-Mack J."/>
            <person name="Grimwood J."/>
            <person name="Schmutz J."/>
            <person name="Soltis P."/>
            <person name="Soltis D."/>
            <person name="Chen Z.-H."/>
        </authorList>
    </citation>
    <scope>NUCLEOTIDE SEQUENCE</scope>
    <source>
        <strain evidence="3">Whitten #5841</strain>
        <tissue evidence="3">Leaf</tissue>
    </source>
</reference>
<gene>
    <name evidence="3" type="ORF">KP509_34G073200</name>
</gene>
<protein>
    <recommendedName>
        <fullName evidence="5">Transmembrane protein</fullName>
    </recommendedName>
</protein>
<evidence type="ECO:0000256" key="1">
    <source>
        <dbReference type="SAM" id="MobiDB-lite"/>
    </source>
</evidence>
<dbReference type="EMBL" id="CM035439">
    <property type="protein sequence ID" value="KAH7284843.1"/>
    <property type="molecule type" value="Genomic_DNA"/>
</dbReference>
<feature type="transmembrane region" description="Helical" evidence="2">
    <location>
        <begin position="56"/>
        <end position="79"/>
    </location>
</feature>
<organism evidence="3 4">
    <name type="scientific">Ceratopteris richardii</name>
    <name type="common">Triangle waterfern</name>
    <dbReference type="NCBI Taxonomy" id="49495"/>
    <lineage>
        <taxon>Eukaryota</taxon>
        <taxon>Viridiplantae</taxon>
        <taxon>Streptophyta</taxon>
        <taxon>Embryophyta</taxon>
        <taxon>Tracheophyta</taxon>
        <taxon>Polypodiopsida</taxon>
        <taxon>Polypodiidae</taxon>
        <taxon>Polypodiales</taxon>
        <taxon>Pteridineae</taxon>
        <taxon>Pteridaceae</taxon>
        <taxon>Parkerioideae</taxon>
        <taxon>Ceratopteris</taxon>
    </lineage>
</organism>
<evidence type="ECO:0000313" key="4">
    <source>
        <dbReference type="Proteomes" id="UP000825935"/>
    </source>
</evidence>